<protein>
    <submittedName>
        <fullName evidence="7">Major facilitator superfamily transporter</fullName>
    </submittedName>
</protein>
<dbReference type="SUPFAM" id="SSF103473">
    <property type="entry name" value="MFS general substrate transporter"/>
    <property type="match status" value="1"/>
</dbReference>
<dbReference type="EMBL" id="JBFCZG010000008">
    <property type="protein sequence ID" value="KAL3419526.1"/>
    <property type="molecule type" value="Genomic_DNA"/>
</dbReference>
<dbReference type="Gene3D" id="1.20.1250.20">
    <property type="entry name" value="MFS general substrate transporter like domains"/>
    <property type="match status" value="1"/>
</dbReference>
<evidence type="ECO:0000259" key="6">
    <source>
        <dbReference type="PROSITE" id="PS50850"/>
    </source>
</evidence>
<keyword evidence="8" id="KW-1185">Reference proteome</keyword>
<sequence>MPENAITNESHSHLKLHAIQPMVNDQQYNGPKSLINGEIHDELPKKRSKLRMAMVLLALMLSVFIAALDQSIVATAIPTITATLDSASGYVWIGGAYLLANAASGPIWAKLSDIWGRKPILLTAVALFFGSSIICAKAVDMKMLIIGRAVQGTAGGGLGQLVIITICDIFSQRERGLYLALIEAVFAVAGSSGPVLGGTFTEKLSWRWCFWINLPIAGSAFILLFLFLDVHNPKTSAKDGLKAMDWGGSLSILGIALMLLLGLEFGGATFPWKSPQVICLLVFGAGMSGIFIFIEKRLARYPLIPLSLFKERSNVACLLVGFLQGMVYFATEYYLPLYFQSVRGASPLRSGILILPLISMEALTGIIAGVTIHKTGRYLELMYLGTIIATIGVSTFNLLDVKTTIAQIVGFQILAGFGAGLLFAAPLIALQACVSQSDTASATSTFSFTRNMATSISVVVGGVIFQNSMDVRVESLKLAPVNLPANITDLLSDGKAAANVHISGILTDPIQKIAVKAAFADSLKNMWIFYTCLAGLTFVASLFIKKQVLSKVHVETKTGLKADS</sequence>
<feature type="transmembrane region" description="Helical" evidence="5">
    <location>
        <begin position="275"/>
        <end position="294"/>
    </location>
</feature>
<feature type="transmembrane region" description="Helical" evidence="5">
    <location>
        <begin position="177"/>
        <end position="198"/>
    </location>
</feature>
<feature type="transmembrane region" description="Helical" evidence="5">
    <location>
        <begin position="53"/>
        <end position="77"/>
    </location>
</feature>
<proteinExistence type="predicted"/>
<evidence type="ECO:0000256" key="5">
    <source>
        <dbReference type="SAM" id="Phobius"/>
    </source>
</evidence>
<feature type="transmembrane region" description="Helical" evidence="5">
    <location>
        <begin position="351"/>
        <end position="372"/>
    </location>
</feature>
<accession>A0ABR4P8V6</accession>
<dbReference type="Pfam" id="PF07690">
    <property type="entry name" value="MFS_1"/>
    <property type="match status" value="1"/>
</dbReference>
<feature type="transmembrane region" description="Helical" evidence="5">
    <location>
        <begin position="405"/>
        <end position="430"/>
    </location>
</feature>
<evidence type="ECO:0000256" key="3">
    <source>
        <dbReference type="ARBA" id="ARBA00022989"/>
    </source>
</evidence>
<dbReference type="InterPro" id="IPR011701">
    <property type="entry name" value="MFS"/>
</dbReference>
<comment type="subcellular location">
    <subcellularLocation>
        <location evidence="1">Membrane</location>
        <topology evidence="1">Multi-pass membrane protein</topology>
    </subcellularLocation>
</comment>
<keyword evidence="2 5" id="KW-0812">Transmembrane</keyword>
<dbReference type="CDD" id="cd17502">
    <property type="entry name" value="MFS_Azr1_MDR_like"/>
    <property type="match status" value="1"/>
</dbReference>
<feature type="transmembrane region" description="Helical" evidence="5">
    <location>
        <begin position="527"/>
        <end position="544"/>
    </location>
</feature>
<reference evidence="7 8" key="1">
    <citation type="submission" date="2024-06" db="EMBL/GenBank/DDBJ databases">
        <title>Complete genome of Phlyctema vagabunda strain 19-DSS-EL-015.</title>
        <authorList>
            <person name="Fiorenzani C."/>
        </authorList>
    </citation>
    <scope>NUCLEOTIDE SEQUENCE [LARGE SCALE GENOMIC DNA]</scope>
    <source>
        <strain evidence="7 8">19-DSS-EL-015</strain>
    </source>
</reference>
<evidence type="ECO:0000256" key="4">
    <source>
        <dbReference type="ARBA" id="ARBA00023136"/>
    </source>
</evidence>
<name>A0ABR4P8V6_9HELO</name>
<feature type="transmembrane region" description="Helical" evidence="5">
    <location>
        <begin position="210"/>
        <end position="231"/>
    </location>
</feature>
<feature type="transmembrane region" description="Helical" evidence="5">
    <location>
        <begin position="243"/>
        <end position="263"/>
    </location>
</feature>
<evidence type="ECO:0000313" key="7">
    <source>
        <dbReference type="EMBL" id="KAL3419526.1"/>
    </source>
</evidence>
<feature type="transmembrane region" description="Helical" evidence="5">
    <location>
        <begin position="145"/>
        <end position="170"/>
    </location>
</feature>
<evidence type="ECO:0000313" key="8">
    <source>
        <dbReference type="Proteomes" id="UP001629113"/>
    </source>
</evidence>
<feature type="transmembrane region" description="Helical" evidence="5">
    <location>
        <begin position="381"/>
        <end position="399"/>
    </location>
</feature>
<keyword evidence="3 5" id="KW-1133">Transmembrane helix</keyword>
<keyword evidence="4 5" id="KW-0472">Membrane</keyword>
<dbReference type="PRINTS" id="PR01036">
    <property type="entry name" value="TCRTETB"/>
</dbReference>
<dbReference type="InterPro" id="IPR020846">
    <property type="entry name" value="MFS_dom"/>
</dbReference>
<feature type="transmembrane region" description="Helical" evidence="5">
    <location>
        <begin position="315"/>
        <end position="331"/>
    </location>
</feature>
<dbReference type="PANTHER" id="PTHR23501">
    <property type="entry name" value="MAJOR FACILITATOR SUPERFAMILY"/>
    <property type="match status" value="1"/>
</dbReference>
<dbReference type="PANTHER" id="PTHR23501:SF158">
    <property type="entry name" value="TRANSPORTER, PUTATIVE (AFU_ORTHOLOGUE AFUA_5G14490)-RELATED"/>
    <property type="match status" value="1"/>
</dbReference>
<evidence type="ECO:0000256" key="2">
    <source>
        <dbReference type="ARBA" id="ARBA00022692"/>
    </source>
</evidence>
<feature type="domain" description="Major facilitator superfamily (MFS) profile" evidence="6">
    <location>
        <begin position="55"/>
        <end position="549"/>
    </location>
</feature>
<feature type="transmembrane region" description="Helical" evidence="5">
    <location>
        <begin position="89"/>
        <end position="108"/>
    </location>
</feature>
<organism evidence="7 8">
    <name type="scientific">Phlyctema vagabunda</name>
    <dbReference type="NCBI Taxonomy" id="108571"/>
    <lineage>
        <taxon>Eukaryota</taxon>
        <taxon>Fungi</taxon>
        <taxon>Dikarya</taxon>
        <taxon>Ascomycota</taxon>
        <taxon>Pezizomycotina</taxon>
        <taxon>Leotiomycetes</taxon>
        <taxon>Helotiales</taxon>
        <taxon>Dermateaceae</taxon>
        <taxon>Phlyctema</taxon>
    </lineage>
</organism>
<dbReference type="InterPro" id="IPR036259">
    <property type="entry name" value="MFS_trans_sf"/>
</dbReference>
<dbReference type="Gene3D" id="1.20.1720.10">
    <property type="entry name" value="Multidrug resistance protein D"/>
    <property type="match status" value="1"/>
</dbReference>
<dbReference type="PROSITE" id="PS50850">
    <property type="entry name" value="MFS"/>
    <property type="match status" value="1"/>
</dbReference>
<evidence type="ECO:0000256" key="1">
    <source>
        <dbReference type="ARBA" id="ARBA00004141"/>
    </source>
</evidence>
<comment type="caution">
    <text evidence="7">The sequence shown here is derived from an EMBL/GenBank/DDBJ whole genome shotgun (WGS) entry which is preliminary data.</text>
</comment>
<dbReference type="Proteomes" id="UP001629113">
    <property type="component" value="Unassembled WGS sequence"/>
</dbReference>
<gene>
    <name evidence="7" type="ORF">PVAG01_09748</name>
</gene>